<gene>
    <name evidence="1" type="ORF">GJR95_15260</name>
</gene>
<dbReference type="RefSeq" id="WP_162386700.1">
    <property type="nucleotide sequence ID" value="NZ_CP045997.1"/>
</dbReference>
<dbReference type="CDD" id="cd08054">
    <property type="entry name" value="gp6"/>
    <property type="match status" value="1"/>
</dbReference>
<dbReference type="KEGG" id="senf:GJR95_15260"/>
<name>A0A6P1VST5_9BACT</name>
<dbReference type="AlphaFoldDB" id="A0A6P1VST5"/>
<dbReference type="Proteomes" id="UP000464577">
    <property type="component" value="Chromosome"/>
</dbReference>
<evidence type="ECO:0008006" key="3">
    <source>
        <dbReference type="Google" id="ProtNLM"/>
    </source>
</evidence>
<evidence type="ECO:0000313" key="2">
    <source>
        <dbReference type="Proteomes" id="UP000464577"/>
    </source>
</evidence>
<proteinExistence type="predicted"/>
<protein>
    <recommendedName>
        <fullName evidence="3">Phage gp6-like head-tail connector protein</fullName>
    </recommendedName>
</protein>
<reference evidence="1 2" key="1">
    <citation type="submission" date="2019-11" db="EMBL/GenBank/DDBJ databases">
        <title>Spirosoma endbachense sp. nov., isolated from a natural salt meadow.</title>
        <authorList>
            <person name="Rojas J."/>
            <person name="Ambika Manirajan B."/>
            <person name="Ratering S."/>
            <person name="Suarez C."/>
            <person name="Geissler-Plaum R."/>
            <person name="Schnell S."/>
        </authorList>
    </citation>
    <scope>NUCLEOTIDE SEQUENCE [LARGE SCALE GENOMIC DNA]</scope>
    <source>
        <strain evidence="1 2">I-24</strain>
    </source>
</reference>
<dbReference type="Gene3D" id="1.10.3230.30">
    <property type="entry name" value="Phage gp6-like head-tail connector protein"/>
    <property type="match status" value="1"/>
</dbReference>
<keyword evidence="2" id="KW-1185">Reference proteome</keyword>
<organism evidence="1 2">
    <name type="scientific">Spirosoma endbachense</name>
    <dbReference type="NCBI Taxonomy" id="2666025"/>
    <lineage>
        <taxon>Bacteria</taxon>
        <taxon>Pseudomonadati</taxon>
        <taxon>Bacteroidota</taxon>
        <taxon>Cytophagia</taxon>
        <taxon>Cytophagales</taxon>
        <taxon>Cytophagaceae</taxon>
        <taxon>Spirosoma</taxon>
    </lineage>
</organism>
<evidence type="ECO:0000313" key="1">
    <source>
        <dbReference type="EMBL" id="QHV96291.1"/>
    </source>
</evidence>
<accession>A0A6P1VST5</accession>
<dbReference type="EMBL" id="CP045997">
    <property type="protein sequence ID" value="QHV96291.1"/>
    <property type="molecule type" value="Genomic_DNA"/>
</dbReference>
<sequence length="181" mass="20614">MLTARLKQPTVPFEPCIDGATACDWIRIDRDSVADKGQAVSLVQAAMAWAESFSKQPLFARDYYGYGDSFCSAQLHSLNVQTVSAIHYQQETADWVELPTTAYRWQETGEIQFLPAAYSIRGVTRIRVSYRAGYEPAELPADILQVVRLLIGRWYDNRADERKQVPSQAEWMMESYVLPIL</sequence>